<evidence type="ECO:0000313" key="2">
    <source>
        <dbReference type="EMBL" id="CAI9598351.1"/>
    </source>
</evidence>
<feature type="non-terminal residue" evidence="2">
    <location>
        <position position="35"/>
    </location>
</feature>
<feature type="compositionally biased region" description="Low complexity" evidence="1">
    <location>
        <begin position="15"/>
        <end position="35"/>
    </location>
</feature>
<proteinExistence type="predicted"/>
<gene>
    <name evidence="2" type="ORF">SPARVUS_LOCUS12386383</name>
</gene>
<accession>A0ABN9FS78</accession>
<keyword evidence="3" id="KW-1185">Reference proteome</keyword>
<evidence type="ECO:0000313" key="3">
    <source>
        <dbReference type="Proteomes" id="UP001162483"/>
    </source>
</evidence>
<feature type="region of interest" description="Disordered" evidence="1">
    <location>
        <begin position="1"/>
        <end position="35"/>
    </location>
</feature>
<organism evidence="2 3">
    <name type="scientific">Staurois parvus</name>
    <dbReference type="NCBI Taxonomy" id="386267"/>
    <lineage>
        <taxon>Eukaryota</taxon>
        <taxon>Metazoa</taxon>
        <taxon>Chordata</taxon>
        <taxon>Craniata</taxon>
        <taxon>Vertebrata</taxon>
        <taxon>Euteleostomi</taxon>
        <taxon>Amphibia</taxon>
        <taxon>Batrachia</taxon>
        <taxon>Anura</taxon>
        <taxon>Neobatrachia</taxon>
        <taxon>Ranoidea</taxon>
        <taxon>Ranidae</taxon>
        <taxon>Staurois</taxon>
    </lineage>
</organism>
<dbReference type="EMBL" id="CATNWA010017144">
    <property type="protein sequence ID" value="CAI9598351.1"/>
    <property type="molecule type" value="Genomic_DNA"/>
</dbReference>
<protein>
    <submittedName>
        <fullName evidence="2">Uncharacterized protein</fullName>
    </submittedName>
</protein>
<evidence type="ECO:0000256" key="1">
    <source>
        <dbReference type="SAM" id="MobiDB-lite"/>
    </source>
</evidence>
<reference evidence="2" key="1">
    <citation type="submission" date="2023-05" db="EMBL/GenBank/DDBJ databases">
        <authorList>
            <person name="Stuckert A."/>
        </authorList>
    </citation>
    <scope>NUCLEOTIDE SEQUENCE</scope>
</reference>
<dbReference type="Proteomes" id="UP001162483">
    <property type="component" value="Unassembled WGS sequence"/>
</dbReference>
<comment type="caution">
    <text evidence="2">The sequence shown here is derived from an EMBL/GenBank/DDBJ whole genome shotgun (WGS) entry which is preliminary data.</text>
</comment>
<sequence>MSCQSAPGTLIGERSSSMPTSAASSVIPISAASSV</sequence>
<name>A0ABN9FS78_9NEOB</name>